<dbReference type="PATRIC" id="fig|1703.6.peg.1428"/>
<evidence type="ECO:0000313" key="2">
    <source>
        <dbReference type="EMBL" id="KHS52553.1"/>
    </source>
</evidence>
<evidence type="ECO:0008006" key="4">
    <source>
        <dbReference type="Google" id="ProtNLM"/>
    </source>
</evidence>
<protein>
    <recommendedName>
        <fullName evidence="4">Capsid maturation protease</fullName>
    </recommendedName>
</protein>
<evidence type="ECO:0000256" key="1">
    <source>
        <dbReference type="SAM" id="MobiDB-lite"/>
    </source>
</evidence>
<gene>
    <name evidence="2" type="ORF">AE0388_1536</name>
</gene>
<comment type="caution">
    <text evidence="2">The sequence shown here is derived from an EMBL/GenBank/DDBJ whole genome shotgun (WGS) entry which is preliminary data.</text>
</comment>
<proteinExistence type="predicted"/>
<dbReference type="OrthoDB" id="3444499at2"/>
<accession>A0A0B9AT62</accession>
<feature type="compositionally biased region" description="Low complexity" evidence="1">
    <location>
        <begin position="390"/>
        <end position="399"/>
    </location>
</feature>
<dbReference type="RefSeq" id="WP_039208832.1">
    <property type="nucleotide sequence ID" value="NZ_JTJZ01000018.1"/>
</dbReference>
<reference evidence="2 3" key="1">
    <citation type="submission" date="2014-11" db="EMBL/GenBank/DDBJ databases">
        <title>Draft Genome Sequence of Brevibacterium linens AE038-8.</title>
        <authorList>
            <person name="Maizel D."/>
            <person name="Utturkar S.M."/>
            <person name="Brown S.D."/>
            <person name="Ferrero M."/>
            <person name="Rosen B.P."/>
        </authorList>
    </citation>
    <scope>NUCLEOTIDE SEQUENCE [LARGE SCALE GENOMIC DNA]</scope>
    <source>
        <strain evidence="2 3">AE038-8</strain>
    </source>
</reference>
<dbReference type="Proteomes" id="UP000031488">
    <property type="component" value="Unassembled WGS sequence"/>
</dbReference>
<feature type="region of interest" description="Disordered" evidence="1">
    <location>
        <begin position="377"/>
        <end position="412"/>
    </location>
</feature>
<organism evidence="2 3">
    <name type="scientific">Brevibacterium linens</name>
    <dbReference type="NCBI Taxonomy" id="1703"/>
    <lineage>
        <taxon>Bacteria</taxon>
        <taxon>Bacillati</taxon>
        <taxon>Actinomycetota</taxon>
        <taxon>Actinomycetes</taxon>
        <taxon>Micrococcales</taxon>
        <taxon>Brevibacteriaceae</taxon>
        <taxon>Brevibacterium</taxon>
    </lineage>
</organism>
<feature type="region of interest" description="Disordered" evidence="1">
    <location>
        <begin position="238"/>
        <end position="294"/>
    </location>
</feature>
<feature type="compositionally biased region" description="Basic and acidic residues" evidence="1">
    <location>
        <begin position="251"/>
        <end position="262"/>
    </location>
</feature>
<name>A0A0B9AT62_BRELN</name>
<dbReference type="EMBL" id="JTJZ01000018">
    <property type="protein sequence ID" value="KHS52553.1"/>
    <property type="molecule type" value="Genomic_DNA"/>
</dbReference>
<keyword evidence="3" id="KW-1185">Reference proteome</keyword>
<dbReference type="AlphaFoldDB" id="A0A0B9AT62"/>
<evidence type="ECO:0000313" key="3">
    <source>
        <dbReference type="Proteomes" id="UP000031488"/>
    </source>
</evidence>
<sequence>MTLLKETATLTPKAGGRAKIGIITPGAGSSGVYPKETIEAAGRDKVFPKGTQMFWNHATEAEDWNRPEGDLHNLVGVLAEDAHWDDESGGLVAEAKIYSHWKSIVSDMAEDIGVSIRASGEVSEANGQRVVTRLTEARSVDFVTRAGRGGRVMEVLESARLREGINDETRDLLQKAVRDTIGNRDVWMYVRDHDDSKVWFSIEGPSDVLTTFEQKYTRNGINIALEGEPTEVVPTTVYVPKTNPAPAGKEPTQESEQKEKANMADTTDTSRVAEADSKKSNSGGGGGGNSGETEVERLKRELAAAKAEIAELKKSKAKEARRTEVANVVEEAFDGVDPGMVKDLLIDRLAESDVTGDDLIKEARTFAEDYKTKTAGTGQVRGLGESRPVTTETTATEAELPSYDELTALKGA</sequence>